<keyword evidence="4 9" id="KW-0812">Transmembrane</keyword>
<keyword evidence="6 9" id="KW-1133">Transmembrane helix</keyword>
<keyword evidence="7" id="KW-0333">Golgi apparatus</keyword>
<keyword evidence="3" id="KW-0813">Transport</keyword>
<reference evidence="10 11" key="1">
    <citation type="journal article" date="2023" name="Commun. Biol.">
        <title>Genome analysis of Parmales, the sister group of diatoms, reveals the evolutionary specialization of diatoms from phago-mixotrophs to photoautotrophs.</title>
        <authorList>
            <person name="Ban H."/>
            <person name="Sato S."/>
            <person name="Yoshikawa S."/>
            <person name="Yamada K."/>
            <person name="Nakamura Y."/>
            <person name="Ichinomiya M."/>
            <person name="Sato N."/>
            <person name="Blanc-Mathieu R."/>
            <person name="Endo H."/>
            <person name="Kuwata A."/>
            <person name="Ogata H."/>
        </authorList>
    </citation>
    <scope>NUCLEOTIDE SEQUENCE [LARGE SCALE GENOMIC DNA]</scope>
</reference>
<comment type="similarity">
    <text evidence="2">Belongs to the GOSR1 family.</text>
</comment>
<evidence type="ECO:0000313" key="10">
    <source>
        <dbReference type="EMBL" id="GMI53244.1"/>
    </source>
</evidence>
<keyword evidence="8 9" id="KW-0472">Membrane</keyword>
<dbReference type="Pfam" id="PF12352">
    <property type="entry name" value="V-SNARE_C"/>
    <property type="match status" value="1"/>
</dbReference>
<evidence type="ECO:0000256" key="6">
    <source>
        <dbReference type="ARBA" id="ARBA00022989"/>
    </source>
</evidence>
<evidence type="ECO:0000256" key="8">
    <source>
        <dbReference type="ARBA" id="ARBA00023136"/>
    </source>
</evidence>
<comment type="caution">
    <text evidence="10">The sequence shown here is derived from an EMBL/GenBank/DDBJ whole genome shotgun (WGS) entry which is preliminary data.</text>
</comment>
<protein>
    <recommendedName>
        <fullName evidence="12">Golgi SNAP receptor complex member 1</fullName>
    </recommendedName>
</protein>
<evidence type="ECO:0000256" key="7">
    <source>
        <dbReference type="ARBA" id="ARBA00023034"/>
    </source>
</evidence>
<dbReference type="EMBL" id="BRYB01006250">
    <property type="protein sequence ID" value="GMI53244.1"/>
    <property type="molecule type" value="Genomic_DNA"/>
</dbReference>
<name>A0ABQ6NAS7_9STRA</name>
<dbReference type="PANTHER" id="PTHR21094:SF2">
    <property type="entry name" value="GOLGI SNAP RECEPTOR COMPLEX MEMBER 1"/>
    <property type="match status" value="1"/>
</dbReference>
<dbReference type="Proteomes" id="UP001165060">
    <property type="component" value="Unassembled WGS sequence"/>
</dbReference>
<evidence type="ECO:0008006" key="12">
    <source>
        <dbReference type="Google" id="ProtNLM"/>
    </source>
</evidence>
<dbReference type="PANTHER" id="PTHR21094">
    <property type="entry name" value="GOS-28 SNARE- RELATED"/>
    <property type="match status" value="1"/>
</dbReference>
<evidence type="ECO:0000256" key="3">
    <source>
        <dbReference type="ARBA" id="ARBA00022448"/>
    </source>
</evidence>
<evidence type="ECO:0000256" key="9">
    <source>
        <dbReference type="SAM" id="Phobius"/>
    </source>
</evidence>
<evidence type="ECO:0000256" key="2">
    <source>
        <dbReference type="ARBA" id="ARBA00008473"/>
    </source>
</evidence>
<keyword evidence="5" id="KW-0653">Protein transport</keyword>
<evidence type="ECO:0000256" key="5">
    <source>
        <dbReference type="ARBA" id="ARBA00022927"/>
    </source>
</evidence>
<organism evidence="10 11">
    <name type="scientific">Tetraparma gracilis</name>
    <dbReference type="NCBI Taxonomy" id="2962635"/>
    <lineage>
        <taxon>Eukaryota</taxon>
        <taxon>Sar</taxon>
        <taxon>Stramenopiles</taxon>
        <taxon>Ochrophyta</taxon>
        <taxon>Bolidophyceae</taxon>
        <taxon>Parmales</taxon>
        <taxon>Triparmaceae</taxon>
        <taxon>Tetraparma</taxon>
    </lineage>
</organism>
<accession>A0ABQ6NAS7</accession>
<proteinExistence type="inferred from homology"/>
<sequence length="228" mass="23756">MSTFASLRRQAETLERSLDQAVTSHATLSSRLCASLSLSPLDLESSSLSADELRERELSSSIPPLLSSLSSTVASLQATLATPPPPAAAMLLSRFREIAGDHRATFEGASARLAEKRAQRELFGGAAAAGGAGPDPAKEHLLRERGALQSSVAASRGVLGQAGGILGELRGQRGSLGGAAGMAQRMAGSVPGINRVIDGIRRKKQRDNAVLGVVLAGCVLFTLWYWLG</sequence>
<evidence type="ECO:0000313" key="11">
    <source>
        <dbReference type="Proteomes" id="UP001165060"/>
    </source>
</evidence>
<evidence type="ECO:0000256" key="1">
    <source>
        <dbReference type="ARBA" id="ARBA00004409"/>
    </source>
</evidence>
<feature type="transmembrane region" description="Helical" evidence="9">
    <location>
        <begin position="209"/>
        <end position="227"/>
    </location>
</feature>
<dbReference type="InterPro" id="IPR023601">
    <property type="entry name" value="Golgi_SNAP_su1"/>
</dbReference>
<keyword evidence="11" id="KW-1185">Reference proteome</keyword>
<gene>
    <name evidence="10" type="ORF">TeGR_g9024</name>
</gene>
<comment type="subcellular location">
    <subcellularLocation>
        <location evidence="1">Golgi apparatus membrane</location>
        <topology evidence="1">Single-pass type IV membrane protein</topology>
    </subcellularLocation>
</comment>
<evidence type="ECO:0000256" key="4">
    <source>
        <dbReference type="ARBA" id="ARBA00022692"/>
    </source>
</evidence>